<dbReference type="HOGENOM" id="CLU_1817980_0_0_1"/>
<evidence type="ECO:0000313" key="1">
    <source>
        <dbReference type="EMBL" id="ESO95795.1"/>
    </source>
</evidence>
<dbReference type="KEGG" id="lgi:LOTGIDRAFT_160342"/>
<dbReference type="Proteomes" id="UP000030746">
    <property type="component" value="Unassembled WGS sequence"/>
</dbReference>
<dbReference type="EMBL" id="KB201611">
    <property type="protein sequence ID" value="ESO95795.1"/>
    <property type="molecule type" value="Genomic_DNA"/>
</dbReference>
<protein>
    <submittedName>
        <fullName evidence="1">Uncharacterized protein</fullName>
    </submittedName>
</protein>
<reference evidence="1 2" key="1">
    <citation type="journal article" date="2013" name="Nature">
        <title>Insights into bilaterian evolution from three spiralian genomes.</title>
        <authorList>
            <person name="Simakov O."/>
            <person name="Marletaz F."/>
            <person name="Cho S.J."/>
            <person name="Edsinger-Gonzales E."/>
            <person name="Havlak P."/>
            <person name="Hellsten U."/>
            <person name="Kuo D.H."/>
            <person name="Larsson T."/>
            <person name="Lv J."/>
            <person name="Arendt D."/>
            <person name="Savage R."/>
            <person name="Osoegawa K."/>
            <person name="de Jong P."/>
            <person name="Grimwood J."/>
            <person name="Chapman J.A."/>
            <person name="Shapiro H."/>
            <person name="Aerts A."/>
            <person name="Otillar R.P."/>
            <person name="Terry A.Y."/>
            <person name="Boore J.L."/>
            <person name="Grigoriev I.V."/>
            <person name="Lindberg D.R."/>
            <person name="Seaver E.C."/>
            <person name="Weisblat D.A."/>
            <person name="Putnam N.H."/>
            <person name="Rokhsar D.S."/>
        </authorList>
    </citation>
    <scope>NUCLEOTIDE SEQUENCE [LARGE SCALE GENOMIC DNA]</scope>
</reference>
<sequence length="142" mass="16674">MEVGSLKRIQTQIDMNRKFLFVANYLIKTKQESYVGYVDRRIKENEVKFDKDECILRESIIKQKSLMQCLHEKKSEGKCNFGKYNGASLDDLARRVEAKILENKPRIRRQRTMESLIKAGLCDGRIISEKEAQKRVKQFVSK</sequence>
<evidence type="ECO:0000313" key="2">
    <source>
        <dbReference type="Proteomes" id="UP000030746"/>
    </source>
</evidence>
<accession>V4AM06</accession>
<dbReference type="AlphaFoldDB" id="V4AM06"/>
<dbReference type="RefSeq" id="XP_009053637.1">
    <property type="nucleotide sequence ID" value="XM_009055389.1"/>
</dbReference>
<proteinExistence type="predicted"/>
<gene>
    <name evidence="1" type="ORF">LOTGIDRAFT_160342</name>
</gene>
<organism evidence="1 2">
    <name type="scientific">Lottia gigantea</name>
    <name type="common">Giant owl limpet</name>
    <dbReference type="NCBI Taxonomy" id="225164"/>
    <lineage>
        <taxon>Eukaryota</taxon>
        <taxon>Metazoa</taxon>
        <taxon>Spiralia</taxon>
        <taxon>Lophotrochozoa</taxon>
        <taxon>Mollusca</taxon>
        <taxon>Gastropoda</taxon>
        <taxon>Patellogastropoda</taxon>
        <taxon>Lottioidea</taxon>
        <taxon>Lottiidae</taxon>
        <taxon>Lottia</taxon>
    </lineage>
</organism>
<name>V4AM06_LOTGI</name>
<dbReference type="CTD" id="20238366"/>
<keyword evidence="2" id="KW-1185">Reference proteome</keyword>
<dbReference type="GeneID" id="20238366"/>